<organism evidence="10 11">
    <name type="scientific">Pseudomonas veronii</name>
    <dbReference type="NCBI Taxonomy" id="76761"/>
    <lineage>
        <taxon>Bacteria</taxon>
        <taxon>Pseudomonadati</taxon>
        <taxon>Pseudomonadota</taxon>
        <taxon>Gammaproteobacteria</taxon>
        <taxon>Pseudomonadales</taxon>
        <taxon>Pseudomonadaceae</taxon>
        <taxon>Pseudomonas</taxon>
    </lineage>
</organism>
<dbReference type="Proteomes" id="UP000537729">
    <property type="component" value="Unassembled WGS sequence"/>
</dbReference>
<dbReference type="Pfam" id="PF00082">
    <property type="entry name" value="Peptidase_S8"/>
    <property type="match status" value="1"/>
</dbReference>
<evidence type="ECO:0000313" key="10">
    <source>
        <dbReference type="EMBL" id="NMY12672.1"/>
    </source>
</evidence>
<protein>
    <submittedName>
        <fullName evidence="10">S8 family serine peptidase</fullName>
    </submittedName>
</protein>
<dbReference type="GO" id="GO:0006508">
    <property type="term" value="P:proteolysis"/>
    <property type="evidence" value="ECO:0007669"/>
    <property type="project" value="UniProtKB-KW"/>
</dbReference>
<dbReference type="SUPFAM" id="SSF52743">
    <property type="entry name" value="Subtilisin-like"/>
    <property type="match status" value="1"/>
</dbReference>
<dbReference type="EMBL" id="JAAQWG010000065">
    <property type="protein sequence ID" value="NMY12672.1"/>
    <property type="molecule type" value="Genomic_DNA"/>
</dbReference>
<feature type="compositionally biased region" description="Polar residues" evidence="8">
    <location>
        <begin position="4327"/>
        <end position="4339"/>
    </location>
</feature>
<dbReference type="InterPro" id="IPR023828">
    <property type="entry name" value="Peptidase_S8_Ser-AS"/>
</dbReference>
<evidence type="ECO:0000256" key="5">
    <source>
        <dbReference type="ARBA" id="ARBA00022825"/>
    </source>
</evidence>
<dbReference type="InterPro" id="IPR010566">
    <property type="entry name" value="Haemolys_ca-bd"/>
</dbReference>
<evidence type="ECO:0000313" key="11">
    <source>
        <dbReference type="Proteomes" id="UP000537729"/>
    </source>
</evidence>
<dbReference type="PRINTS" id="PR00313">
    <property type="entry name" value="CABNDNGRPT"/>
</dbReference>
<name>A0A7Y1ABQ1_PSEVE</name>
<dbReference type="PROSITE" id="PS00138">
    <property type="entry name" value="SUBTILASE_SER"/>
    <property type="match status" value="1"/>
</dbReference>
<dbReference type="Gene3D" id="2.60.40.3440">
    <property type="match status" value="1"/>
</dbReference>
<dbReference type="Pfam" id="PF17963">
    <property type="entry name" value="Big_9"/>
    <property type="match status" value="1"/>
</dbReference>
<dbReference type="InterPro" id="IPR018511">
    <property type="entry name" value="Hemolysin-typ_Ca-bd_CS"/>
</dbReference>
<dbReference type="InterPro" id="IPR002884">
    <property type="entry name" value="P_dom"/>
</dbReference>
<dbReference type="GO" id="GO:0004252">
    <property type="term" value="F:serine-type endopeptidase activity"/>
    <property type="evidence" value="ECO:0007669"/>
    <property type="project" value="UniProtKB-UniRule"/>
</dbReference>
<feature type="active site" description="Charge relay system" evidence="7">
    <location>
        <position position="1221"/>
    </location>
</feature>
<dbReference type="Gene3D" id="2.60.120.260">
    <property type="entry name" value="Galactose-binding domain-like"/>
    <property type="match status" value="1"/>
</dbReference>
<dbReference type="Pfam" id="PF01483">
    <property type="entry name" value="P_proprotein"/>
    <property type="match status" value="1"/>
</dbReference>
<evidence type="ECO:0000256" key="4">
    <source>
        <dbReference type="ARBA" id="ARBA00022801"/>
    </source>
</evidence>
<dbReference type="SUPFAM" id="SSF51120">
    <property type="entry name" value="beta-Roll"/>
    <property type="match status" value="14"/>
</dbReference>
<feature type="active site" description="Charge relay system" evidence="7">
    <location>
        <position position="1446"/>
    </location>
</feature>
<keyword evidence="2" id="KW-0964">Secreted</keyword>
<comment type="subcellular location">
    <subcellularLocation>
        <location evidence="1">Secreted</location>
    </subcellularLocation>
</comment>
<evidence type="ECO:0000256" key="8">
    <source>
        <dbReference type="SAM" id="MobiDB-lite"/>
    </source>
</evidence>
<dbReference type="GO" id="GO:0005509">
    <property type="term" value="F:calcium ion binding"/>
    <property type="evidence" value="ECO:0007669"/>
    <property type="project" value="InterPro"/>
</dbReference>
<evidence type="ECO:0000256" key="7">
    <source>
        <dbReference type="PROSITE-ProRule" id="PRU01240"/>
    </source>
</evidence>
<evidence type="ECO:0000256" key="1">
    <source>
        <dbReference type="ARBA" id="ARBA00004613"/>
    </source>
</evidence>
<dbReference type="InterPro" id="IPR036852">
    <property type="entry name" value="Peptidase_S8/S53_dom_sf"/>
</dbReference>
<dbReference type="PROSITE" id="PS51829">
    <property type="entry name" value="P_HOMO_B"/>
    <property type="match status" value="1"/>
</dbReference>
<dbReference type="InterPro" id="IPR050557">
    <property type="entry name" value="RTX_toxin/Mannuronan_C5-epim"/>
</dbReference>
<feature type="region of interest" description="Disordered" evidence="8">
    <location>
        <begin position="2074"/>
        <end position="2097"/>
    </location>
</feature>
<accession>A0A7Y1ABQ1</accession>
<comment type="caution">
    <text evidence="10">The sequence shown here is derived from an EMBL/GenBank/DDBJ whole genome shotgun (WGS) entry which is preliminary data.</text>
</comment>
<dbReference type="Pfam" id="PF06594">
    <property type="entry name" value="HCBP_related"/>
    <property type="match status" value="1"/>
</dbReference>
<dbReference type="RefSeq" id="WP_169886061.1">
    <property type="nucleotide sequence ID" value="NZ_JAAQWG010000065.1"/>
</dbReference>
<keyword evidence="3 7" id="KW-0645">Protease</keyword>
<dbReference type="PROSITE" id="PS51892">
    <property type="entry name" value="SUBTILASE"/>
    <property type="match status" value="1"/>
</dbReference>
<feature type="domain" description="P/Homo B" evidence="9">
    <location>
        <begin position="1529"/>
        <end position="1664"/>
    </location>
</feature>
<feature type="region of interest" description="Disordered" evidence="8">
    <location>
        <begin position="4327"/>
        <end position="4358"/>
    </location>
</feature>
<dbReference type="InterPro" id="IPR011049">
    <property type="entry name" value="Serralysin-like_metalloprot_C"/>
</dbReference>
<dbReference type="Gene3D" id="2.150.10.10">
    <property type="entry name" value="Serralysin-like metalloprotease, C-terminal"/>
    <property type="match status" value="15"/>
</dbReference>
<evidence type="ECO:0000256" key="2">
    <source>
        <dbReference type="ARBA" id="ARBA00022525"/>
    </source>
</evidence>
<proteinExistence type="inferred from homology"/>
<feature type="region of interest" description="Disordered" evidence="8">
    <location>
        <begin position="1748"/>
        <end position="1774"/>
    </location>
</feature>
<dbReference type="PANTHER" id="PTHR38340">
    <property type="entry name" value="S-LAYER PROTEIN"/>
    <property type="match status" value="1"/>
</dbReference>
<comment type="similarity">
    <text evidence="7">Belongs to the peptidase S8 family.</text>
</comment>
<dbReference type="PANTHER" id="PTHR38340:SF1">
    <property type="entry name" value="S-LAYER PROTEIN"/>
    <property type="match status" value="1"/>
</dbReference>
<gene>
    <name evidence="10" type="ORF">HBO38_30330</name>
</gene>
<keyword evidence="6" id="KW-0106">Calcium</keyword>
<dbReference type="Pfam" id="PF00353">
    <property type="entry name" value="HemolysinCabind"/>
    <property type="match status" value="26"/>
</dbReference>
<keyword evidence="4 7" id="KW-0378">Hydrolase</keyword>
<dbReference type="InterPro" id="IPR001343">
    <property type="entry name" value="Hemolysn_Ca-bd"/>
</dbReference>
<reference evidence="10 11" key="1">
    <citation type="journal article" date="2020" name="Front. Microbiol.">
        <title>Genetic Organization of the aprX-lipA2 Operon Affects the Proteolytic Potential of Pseudomonas Species in Milk.</title>
        <authorList>
            <person name="Maier C."/>
            <person name="Huptas C."/>
            <person name="von Neubeck M."/>
            <person name="Scherer S."/>
            <person name="Wenning M."/>
            <person name="Lucking G."/>
        </authorList>
    </citation>
    <scope>NUCLEOTIDE SEQUENCE [LARGE SCALE GENOMIC DNA]</scope>
    <source>
        <strain evidence="10 11">DSM 16272</strain>
    </source>
</reference>
<dbReference type="InterPro" id="IPR008979">
    <property type="entry name" value="Galactose-bd-like_sf"/>
</dbReference>
<dbReference type="SUPFAM" id="SSF49785">
    <property type="entry name" value="Galactose-binding domain-like"/>
    <property type="match status" value="1"/>
</dbReference>
<dbReference type="PROSITE" id="PS00330">
    <property type="entry name" value="HEMOLYSIN_CALCIUM"/>
    <property type="match status" value="17"/>
</dbReference>
<dbReference type="GO" id="GO:0005576">
    <property type="term" value="C:extracellular region"/>
    <property type="evidence" value="ECO:0007669"/>
    <property type="project" value="UniProtKB-SubCell"/>
</dbReference>
<evidence type="ECO:0000256" key="6">
    <source>
        <dbReference type="ARBA" id="ARBA00022837"/>
    </source>
</evidence>
<evidence type="ECO:0000259" key="9">
    <source>
        <dbReference type="PROSITE" id="PS51829"/>
    </source>
</evidence>
<dbReference type="Gene3D" id="3.40.50.200">
    <property type="entry name" value="Peptidase S8/S53 domain"/>
    <property type="match status" value="1"/>
</dbReference>
<evidence type="ECO:0000256" key="3">
    <source>
        <dbReference type="ARBA" id="ARBA00022670"/>
    </source>
</evidence>
<feature type="active site" description="Charge relay system" evidence="7">
    <location>
        <position position="1249"/>
    </location>
</feature>
<sequence>MAANLDLNKLDFVDVESLPQVTVHAADGDHTVTYARHHVIANDTFKRSAFLQALQKEELWDQVSFKTNGAALVDKIDKETATTATNRDVVGGAAHTGGHGAYNADQKRIFDAFDKKYLALKDTGDWGAYGSESGWLTAQSKAVHGYAALLKTELVNPNSGLKLHTKDGSRLDASSTELWEKFSKTFFDVDTLAFDPAITSHPSYVAGSQFSPGVHAGAGALDATPGSKSVLDVSTFASSADVAKAMDSQLGIKASTPSVFAKAQIHQSVGIVKKGHSTAIVALTAAGLVTMVFHQQEAMAAELNRPVSFDDARKALGLELDEKALRDVAGEAAFDIGVSLALPFGWAKHAWDLLLSGEDIIGVIRLYGQLYPNDSSIQQLNTFADSIEQAPAYEAYKENKEQLKTWLSNQLNGSTNHNGSILDVATDPSTLNPSNLNLGGTGGGQGLLQSGAGYAATMLERYVNRDGIELVSPSNVVTGGTRPGNGSVNDLAAQMAALRAQTQSAGSMGEEGMGWEMPTPASGNHGVVTQNGKSYNATLYFDAQGNWIGFTPDAGQVGTVKFADGREFELNSSQTILVGENASNANGGVSADGWWVVESDYVAALLDAKQAADTVADTDPIVLDGGGDGVRIGVGQIDFDLDADGVAERLPWTASTDPVLVLDRNGDGRIANGTELFTLTAQSTGVRPALATLDSNGDGKLDATDKQWSALRLWADRNQDAYASAGELSSLADLGIQSINLAPISGSVAGQTNVQGLVATYINGTTRTLWDVDLSPQAPSGKPLTTSYAAGVDKSVLGEQAALVAKSALGVRLDLNGSGATQAIGHVGNDTLVGTAGNDWLIGGQGADKFQGGAGSDLLVIDHWDRQVDIDGGAGIDTVLIADDRGVSLNLSQANIEVVYGGYGADVLIGGGADNYFIEGAAGDDYIRGGGADDALSGQDGNDIVYGGSGDDLIRGGRGNDQLFGEAGGDVLDGGAGDDLIDGGAGDDIIIGSGGNDVIDGGAGIDLIQLSGSLSQYRFVRTASGAYQITDLVADRDGTMLLNNVESFAFKSGTAMTALALGLDAPLPVDDRISVAAGGPVTIAVASLLANDLDFQHLDAAQLNINWVGDAIGGTVRLSSDRLSVTFTPTAGYNGPIEFSYRVNDAQGNAAPIIANTGDSTLQGEMKARALLVPAGAPSDPDYVKQWYLGAVGVGAAWERGYTGKGVKVLVLEPSGEFASDRQVADLNHPDLVANKSGNFNDTRVHATHATMVAGVIGAARNGIGGVGVAYDATLDAKGFIPFSNPTATVARFREDLMSMQYYDVVNNSWGQSNPDQFGWYAGLTAGDPALLMQTQAEFTAQRVAATQGRQGLGTVMVYSAGNDRAKGYDAGLSTLTSNEYSITVGGVNLIGNVGGSTQPSRPFSNRGANILVSAPASNIMTSGVQVETADGNKIGSTSAETQGTSFAAPIVSGIAALMLQANAKLTYRDVQTILALTARKDMGTGTVSGTTWSNNRDLGWNGVGMHFSDDFGFGMVDASAAVRMAETWTPGSSIAEYTHSVAAQADALPDMGQRTLSFFVDKHVGAEQALLHLSVGHTRWSDLVVTLISPSGTRSVLLDRPGLAGHIANPSGATLLDVDLMSVQFRGEDTYGNWQLVIEDKAVGAAGLGGVSASLQVAGTAQDGVKHYVLTDEYAGSWRIDPVSGPSELNAADVSSAVRIDLSGTTASLVNGQTLTVMPGVDRVVGTDGNDTLLGTDGDETLIGARGNDTLTGGDGKDRLEGGQGSDTLDGGAGKDLLMGGVGDRLTGGTEADIFLIEDDGPGTVTIVDFNIASGDSLVLRGKDRLSTSNVSQAVQADGLHLSYQGQGGMRNVVLMGVNQALTDTQLNWMSASGEVKINPASDGVTTKNVIYVSPIPVVGRKKPYSRDGLTVTENGVYFNGVVSGGVVSYHNGDRVSFNPTLIQERQADGSLLNLYLVDGQSYTLEELAYWFEVQGVTWGPQGTGGDDLMLVGRSVVSAPVGLSDKWLKALTDSRRLFDAGGGNDEVIGDDSADRMLGGSGNDILTGNGGDDELDGGIGKDFLYGGAGQDKLSGGDGDDRLEGGAGGDILEGGKGDDTLIDVSGGDTLSGDDGDDILQGVADIGAEVVLLTNDAVGGVRIAGPSSVMRGGAGKDTLTGSGMLEGGDGDDTLTGSGSLWGGAGNDILTTRGGLLYGGTGADRFVFAAGYKTSVIADLESLDTVEFLNAGSLQLRTTATFSSNDVNTFSARISLINSDGVRVVLALPFTFSVDRLAAGDIDLLPGNFQFLGVPRPSLLLNGQNLTQGADIIVQERLGTTSFSTLGGDDIVFARKTNGLTIDTGDGADTLYVLAGGNRIDSGAGDDRIQMLVSDSTGVDTLIGGAGNDAITAGSTGAIIYGDDLAGIQSGNDTLLGGAGDDTLYGGGGNDSLQGNAGKDIMNGGAGDDVLDGGDGNDQLTGGAGIDTLIGGVGDDELRGQAGDDVLAGGAGADNLYGGAGNDSLTGGAGNNALYGEDGDDLLYGGEFNDELCGGAGNDTLIGGDGINIYEGGAGDDVIIARSGTDTIRVGAGSGNDTVWALSAADTILFTELNPEDITFELFHEIRGKISWGNNSLNLKDFSDDTMVVFANGVRNKLRDFEPKNDGYVPVDFGWVAVYDTGLVGDKNKISAYAGTAGDDHLFGGPILPTEAAYWYVVGREGNDDLAAGGSGAVLDGGAGNDKYLASNGAMVIRGSYQNEGEDTLVVSGNTAENLLFYRIGNPLQGYVSGNQGALPREAATELQRYLEKTGDSLRFGFKPQNGQGLLSFDTLRVQSRDGKMTVDIVGYFAEGVEHNNVKNISFTSILDDQGKARVMDLGALLASQGRMVRVDPGQQVLYTGNSSSNFYLNQTFNLANSRKSSMVMGAEASEYLEGRVSFRLGNIKLPAPDSPSWVYNYTSGNNDLSASQVNYGIAPSYALLDSTSYRDVVSQSDVLLGNGGDDTLWGGGAYLERTWLTSGKRQRDTSTTLYAERWSNPVYHADDSLIPDPNRSPSLAYAYLLRDYLNGGDGNDTYLYRKGDGGMTVMALAGTQGAGAKGLDRLRMEGYQSKDVTVWVQADGALIISGGGVSSLAADIIVEKGANGELQVDSIVFDDTAVSVRTLISAAGIVSPSIRPADVDMLADSVRNLQGPMADANLNIGTAASETIQLSGNVYAKGREGADTYVFDRETLGFTVVQMDRGDRVVERGANAETVGLLRDDANNRHDWQLGRLDPTRAKDGKYSLDAWIPISGDNEIASDILLTFEKTRADGSVFTSYLVLADVMGANGTFFDRFFDSTTRLNGWFGANNKPVVGTMGADQLMETFSGGTVYGRGGNDVISGGYNTDDRLYGGSGNDVLYGNTRNDSLYGGDGDDSLYGGEGNDILVGGAGRDYLAGGVGDDTYVWDDAGLASEIHENAGEGGDTIQSAVDLDLGKFGNIENGQLTGNATLTLTGNEVGNRLSGNGRGSRLVGLGGNDVYVIDGPDSIIEAAGGGYDTILTTLSVLQLAANVEVLVSMGTGLQLTGNGLDNELHGDAGNNVLYGQAGDDLLNAGIGDDTLNGGRGNDLLYGGGGNDMYVFNRGDGQDTIINGLVDTTPPAGTLLFGNDVNARQLWFSRSGDNLLVEVMGTEDRVILKNWYAKQANRLERILAGDGVALYQIDGLVQAMAAYRAAHPGFNPQTGFEIPDDASLRSALSDASVPRATPGGQPSGAPVANTLTGTAGDDIHHVDHRDDKVVEGIGAGLDTVYVWSLPYYQLAENVENARIMGSTGTLLWGNALTNILYAGDGNDTISGSMSPYAGLASPDTVSYQYAKAAIQVNWHLMGTGPEVTGGSGNDELQYIDNIIGSGFNDTINGNELDNILDGASGADWMGGGNGNDVYVVDNPGDIVFELANAGIDTVNSYLVGYTLTDNVENARILQMGNTWLTGNALANVIYASQDSNVMDGAGGHDTVSYEAMISAVVVSLDLSSAQQTGGSGSDTLISIENLIGTRFDDVLIGNAGNNRLNGGLGADTLRGGRGDDSYVVENSHDVVIELADGGVDTVLLSVDQYTLGQNVENVQILATGNTSLTGNSLDNRIEAAAGDNVIDGGVGTDMVSYAHATGAIVLDLALTTVQATGGSGNDTLLNIESLEGSQFSDRLRGNNQVNTLFGGSGNDLLQGFEGDDVLSGGSWGDDLEGGLGNDVYLFGRGDDSDRIVENDATPGNTDIARFGASIVASQLWFSRVQDDLKIAIVGTDDYLVISDWYLGSQYRVEKFQIASGAILLADQVEALVQAMAKLIPPEIGQNLMSSSLMAVLKPVLDASWQSGPPSPSANDGNDTLVGGSEDDSLSGGAGNDTLIGNAGKDTLVGGSGRNTLIGGPGDDTYEVSSVEDKVVEMPNEGNDLVRSYVSFTLPENVERITLMGDSAIDAGGNDGANTLLGNTAANTLSAGGGNDVLNGLLGNDILIGGTGDDRYAFVSNFGVDHIVENDSAAGNADSILFSTIGVATTDQLWFRHVADDLEISVIGTANKVIVDDWYLGAQHHVEKIQVGSKVLLDAKVENLVSAMAAFTPPSSGQAGWPSNYVTALAPVIAANWQ</sequence>
<dbReference type="InterPro" id="IPR000209">
    <property type="entry name" value="Peptidase_S8/S53_dom"/>
</dbReference>
<keyword evidence="5 7" id="KW-0720">Serine protease</keyword>